<evidence type="ECO:0000313" key="2">
    <source>
        <dbReference type="EMBL" id="KAK2854129.1"/>
    </source>
</evidence>
<feature type="region of interest" description="Disordered" evidence="1">
    <location>
        <begin position="69"/>
        <end position="91"/>
    </location>
</feature>
<gene>
    <name evidence="2" type="ORF">Q5P01_006790</name>
</gene>
<evidence type="ECO:0000313" key="3">
    <source>
        <dbReference type="Proteomes" id="UP001187415"/>
    </source>
</evidence>
<sequence>MDNAQIFQGIKGHNDSVVGRKVETLCNFSETAFPKHVLHKAPEHQDTENVRKNWNLYLKDLCTSCTTEHHSEESLTPTPPPACARDEGGGQIPSRLQPAHVHRKDCVLFNLHVSGPFL</sequence>
<name>A0AA88NC12_CHASR</name>
<keyword evidence="3" id="KW-1185">Reference proteome</keyword>
<protein>
    <submittedName>
        <fullName evidence="2">Uncharacterized protein</fullName>
    </submittedName>
</protein>
<reference evidence="2" key="1">
    <citation type="submission" date="2023-07" db="EMBL/GenBank/DDBJ databases">
        <title>Chromosome-level Genome Assembly of Striped Snakehead (Channa striata).</title>
        <authorList>
            <person name="Liu H."/>
        </authorList>
    </citation>
    <scope>NUCLEOTIDE SEQUENCE</scope>
    <source>
        <strain evidence="2">Gz</strain>
        <tissue evidence="2">Muscle</tissue>
    </source>
</reference>
<comment type="caution">
    <text evidence="2">The sequence shown here is derived from an EMBL/GenBank/DDBJ whole genome shotgun (WGS) entry which is preliminary data.</text>
</comment>
<dbReference type="AlphaFoldDB" id="A0AA88NC12"/>
<accession>A0AA88NC12</accession>
<dbReference type="Proteomes" id="UP001187415">
    <property type="component" value="Unassembled WGS sequence"/>
</dbReference>
<dbReference type="EMBL" id="JAUPFM010000004">
    <property type="protein sequence ID" value="KAK2854129.1"/>
    <property type="molecule type" value="Genomic_DNA"/>
</dbReference>
<proteinExistence type="predicted"/>
<organism evidence="2 3">
    <name type="scientific">Channa striata</name>
    <name type="common">Snakehead murrel</name>
    <name type="synonym">Ophicephalus striatus</name>
    <dbReference type="NCBI Taxonomy" id="64152"/>
    <lineage>
        <taxon>Eukaryota</taxon>
        <taxon>Metazoa</taxon>
        <taxon>Chordata</taxon>
        <taxon>Craniata</taxon>
        <taxon>Vertebrata</taxon>
        <taxon>Euteleostomi</taxon>
        <taxon>Actinopterygii</taxon>
        <taxon>Neopterygii</taxon>
        <taxon>Teleostei</taxon>
        <taxon>Neoteleostei</taxon>
        <taxon>Acanthomorphata</taxon>
        <taxon>Anabantaria</taxon>
        <taxon>Anabantiformes</taxon>
        <taxon>Channoidei</taxon>
        <taxon>Channidae</taxon>
        <taxon>Channa</taxon>
    </lineage>
</organism>
<evidence type="ECO:0000256" key="1">
    <source>
        <dbReference type="SAM" id="MobiDB-lite"/>
    </source>
</evidence>